<dbReference type="RefSeq" id="WP_126019634.1">
    <property type="nucleotide sequence ID" value="NZ_CP034437.1"/>
</dbReference>
<feature type="region of interest" description="Disordered" evidence="1">
    <location>
        <begin position="367"/>
        <end position="394"/>
    </location>
</feature>
<gene>
    <name evidence="4" type="ORF">EJC50_28880</name>
</gene>
<organism evidence="4 5">
    <name type="scientific">Paenibacillus albus</name>
    <dbReference type="NCBI Taxonomy" id="2495582"/>
    <lineage>
        <taxon>Bacteria</taxon>
        <taxon>Bacillati</taxon>
        <taxon>Bacillota</taxon>
        <taxon>Bacilli</taxon>
        <taxon>Bacillales</taxon>
        <taxon>Paenibacillaceae</taxon>
        <taxon>Paenibacillus</taxon>
    </lineage>
</organism>
<evidence type="ECO:0000256" key="1">
    <source>
        <dbReference type="SAM" id="MobiDB-lite"/>
    </source>
</evidence>
<dbReference type="PANTHER" id="PTHR43308">
    <property type="entry name" value="OUTER MEMBRANE PROTEIN ALPHA-RELATED"/>
    <property type="match status" value="1"/>
</dbReference>
<sequence>MNRVRNRWVKSMVCAALIFVFATGGLKDYAHAEETGTQQAEQSTAVAAVELTAGVKHIAGVKGFKTVITRSQLPEQAQAFTHITVQSSNAPFAVSELGVEEFVGRPELYSETGYNSGLPSGGTYYALTILYDNNRHPLAYNETTVTVAGDEGTQPTEPDPVKSTDPNSYGSDIDPNYDTVGESPFTDITNKYWAFSAIQDLVTRNVIAGYPDGKFRPERVVTRAEFAKIMVLAAGLNPVKVDKSTFSDIKATDWEAPFVEAAKPYLNAYKLTNGKLVFKPDAPATREDVAVAIVKLKGYNKTKLPDRTIIQAMFKDYNSISSYAKDYVALAVENNLVSGFPDETFRAQQAVTRAQAASMLWRAYQYGDENKEDNSDDSEPAETGDGEEVVEFTE</sequence>
<evidence type="ECO:0000313" key="4">
    <source>
        <dbReference type="EMBL" id="AZN43256.1"/>
    </source>
</evidence>
<feature type="domain" description="SLH" evidence="3">
    <location>
        <begin position="245"/>
        <end position="307"/>
    </location>
</feature>
<dbReference type="KEGG" id="palb:EJC50_28880"/>
<evidence type="ECO:0000256" key="2">
    <source>
        <dbReference type="SAM" id="SignalP"/>
    </source>
</evidence>
<keyword evidence="2" id="KW-0732">Signal</keyword>
<evidence type="ECO:0000259" key="3">
    <source>
        <dbReference type="PROSITE" id="PS51272"/>
    </source>
</evidence>
<name>A0A3Q8X9J2_9BACL</name>
<evidence type="ECO:0000313" key="5">
    <source>
        <dbReference type="Proteomes" id="UP000272528"/>
    </source>
</evidence>
<feature type="chain" id="PRO_5018703184" evidence="2">
    <location>
        <begin position="33"/>
        <end position="394"/>
    </location>
</feature>
<dbReference type="OrthoDB" id="5845122at2"/>
<dbReference type="InterPro" id="IPR001119">
    <property type="entry name" value="SLH_dom"/>
</dbReference>
<protein>
    <submittedName>
        <fullName evidence="4">S-layer homology domain-containing protein</fullName>
    </submittedName>
</protein>
<dbReference type="AlphaFoldDB" id="A0A3Q8X9J2"/>
<feature type="region of interest" description="Disordered" evidence="1">
    <location>
        <begin position="146"/>
        <end position="176"/>
    </location>
</feature>
<dbReference type="InterPro" id="IPR051465">
    <property type="entry name" value="Cell_Envelope_Struct_Comp"/>
</dbReference>
<keyword evidence="5" id="KW-1185">Reference proteome</keyword>
<dbReference type="EMBL" id="CP034437">
    <property type="protein sequence ID" value="AZN43256.1"/>
    <property type="molecule type" value="Genomic_DNA"/>
</dbReference>
<proteinExistence type="predicted"/>
<feature type="domain" description="SLH" evidence="3">
    <location>
        <begin position="311"/>
        <end position="374"/>
    </location>
</feature>
<dbReference type="Proteomes" id="UP000272528">
    <property type="component" value="Chromosome"/>
</dbReference>
<dbReference type="PANTHER" id="PTHR43308:SF5">
    <property type="entry name" value="S-LAYER PROTEIN _ PEPTIDOGLYCAN ENDO-BETA-N-ACETYLGLUCOSAMINIDASE"/>
    <property type="match status" value="1"/>
</dbReference>
<feature type="compositionally biased region" description="Acidic residues" evidence="1">
    <location>
        <begin position="374"/>
        <end position="394"/>
    </location>
</feature>
<dbReference type="Pfam" id="PF00395">
    <property type="entry name" value="SLH"/>
    <property type="match status" value="3"/>
</dbReference>
<accession>A0A3Q8X9J2</accession>
<feature type="domain" description="SLH" evidence="3">
    <location>
        <begin position="181"/>
        <end position="244"/>
    </location>
</feature>
<reference evidence="5" key="1">
    <citation type="submission" date="2018-12" db="EMBL/GenBank/DDBJ databases">
        <title>Genome sequence of Peanibacillus sp.</title>
        <authorList>
            <person name="Subramani G."/>
            <person name="Srinivasan S."/>
            <person name="Kim M.K."/>
        </authorList>
    </citation>
    <scope>NUCLEOTIDE SEQUENCE [LARGE SCALE GENOMIC DNA]</scope>
    <source>
        <strain evidence="5">18JY67-1</strain>
    </source>
</reference>
<dbReference type="PROSITE" id="PS51272">
    <property type="entry name" value="SLH"/>
    <property type="match status" value="3"/>
</dbReference>
<feature type="signal peptide" evidence="2">
    <location>
        <begin position="1"/>
        <end position="32"/>
    </location>
</feature>